<dbReference type="EMBL" id="CP097510">
    <property type="protein sequence ID" value="URE35688.1"/>
    <property type="molecule type" value="Genomic_DNA"/>
</dbReference>
<dbReference type="GO" id="GO:0005730">
    <property type="term" value="C:nucleolus"/>
    <property type="evidence" value="ECO:0007669"/>
    <property type="project" value="UniProtKB-SubCell"/>
</dbReference>
<dbReference type="PROSITE" id="PS50157">
    <property type="entry name" value="ZINC_FINGER_C2H2_2"/>
    <property type="match status" value="1"/>
</dbReference>
<feature type="region of interest" description="Disordered" evidence="10">
    <location>
        <begin position="129"/>
        <end position="314"/>
    </location>
</feature>
<evidence type="ECO:0000256" key="10">
    <source>
        <dbReference type="SAM" id="MobiDB-lite"/>
    </source>
</evidence>
<feature type="compositionally biased region" description="Basic and acidic residues" evidence="10">
    <location>
        <begin position="154"/>
        <end position="169"/>
    </location>
</feature>
<dbReference type="FunFam" id="2.60.120.340:FF:000004">
    <property type="entry name" value="Histone deacetylase HDT1"/>
    <property type="match status" value="1"/>
</dbReference>
<proteinExistence type="inferred from homology"/>
<comment type="similarity">
    <text evidence="2">Belongs to the histone deacetylase HD2 family.</text>
</comment>
<keyword evidence="13" id="KW-1185">Reference proteome</keyword>
<keyword evidence="6" id="KW-0805">Transcription regulation</keyword>
<dbReference type="Pfam" id="PF17800">
    <property type="entry name" value="NPL"/>
    <property type="match status" value="1"/>
</dbReference>
<keyword evidence="3" id="KW-0678">Repressor</keyword>
<keyword evidence="4" id="KW-0378">Hydrolase</keyword>
<dbReference type="GO" id="GO:0016787">
    <property type="term" value="F:hydrolase activity"/>
    <property type="evidence" value="ECO:0007669"/>
    <property type="project" value="UniProtKB-KW"/>
</dbReference>
<dbReference type="Proteomes" id="UP001055439">
    <property type="component" value="Chromosome 8"/>
</dbReference>
<feature type="compositionally biased region" description="Acidic residues" evidence="10">
    <location>
        <begin position="170"/>
        <end position="206"/>
    </location>
</feature>
<keyword evidence="8" id="KW-0539">Nucleus</keyword>
<evidence type="ECO:0000256" key="4">
    <source>
        <dbReference type="ARBA" id="ARBA00022801"/>
    </source>
</evidence>
<dbReference type="InterPro" id="IPR041232">
    <property type="entry name" value="NPL"/>
</dbReference>
<evidence type="ECO:0000256" key="2">
    <source>
        <dbReference type="ARBA" id="ARBA00006673"/>
    </source>
</evidence>
<dbReference type="InterPro" id="IPR013087">
    <property type="entry name" value="Znf_C2H2_type"/>
</dbReference>
<keyword evidence="7" id="KW-0804">Transcription</keyword>
<evidence type="ECO:0000256" key="9">
    <source>
        <dbReference type="PROSITE-ProRule" id="PRU00042"/>
    </source>
</evidence>
<keyword evidence="9" id="KW-0862">Zinc</keyword>
<keyword evidence="9" id="KW-0863">Zinc-finger</keyword>
<dbReference type="OrthoDB" id="2019803at2759"/>
<dbReference type="GO" id="GO:0006325">
    <property type="term" value="P:chromatin organization"/>
    <property type="evidence" value="ECO:0007669"/>
    <property type="project" value="UniProtKB-KW"/>
</dbReference>
<evidence type="ECO:0000313" key="13">
    <source>
        <dbReference type="Proteomes" id="UP001055439"/>
    </source>
</evidence>
<feature type="compositionally biased region" description="Polar residues" evidence="10">
    <location>
        <begin position="262"/>
        <end position="289"/>
    </location>
</feature>
<keyword evidence="9" id="KW-0479">Metal-binding</keyword>
<organism evidence="12 13">
    <name type="scientific">Musa troglodytarum</name>
    <name type="common">fe'i banana</name>
    <dbReference type="NCBI Taxonomy" id="320322"/>
    <lineage>
        <taxon>Eukaryota</taxon>
        <taxon>Viridiplantae</taxon>
        <taxon>Streptophyta</taxon>
        <taxon>Embryophyta</taxon>
        <taxon>Tracheophyta</taxon>
        <taxon>Spermatophyta</taxon>
        <taxon>Magnoliopsida</taxon>
        <taxon>Liliopsida</taxon>
        <taxon>Zingiberales</taxon>
        <taxon>Musaceae</taxon>
        <taxon>Musa</taxon>
    </lineage>
</organism>
<evidence type="ECO:0000256" key="1">
    <source>
        <dbReference type="ARBA" id="ARBA00004604"/>
    </source>
</evidence>
<gene>
    <name evidence="12" type="ORF">MUK42_26398</name>
</gene>
<evidence type="ECO:0000256" key="7">
    <source>
        <dbReference type="ARBA" id="ARBA00023163"/>
    </source>
</evidence>
<reference evidence="12" key="1">
    <citation type="submission" date="2022-05" db="EMBL/GenBank/DDBJ databases">
        <title>The Musa troglodytarum L. genome provides insights into the mechanism of non-climacteric behaviour and enrichment of carotenoids.</title>
        <authorList>
            <person name="Wang J."/>
        </authorList>
    </citation>
    <scope>NUCLEOTIDE SEQUENCE</scope>
    <source>
        <tissue evidence="12">Leaf</tissue>
    </source>
</reference>
<evidence type="ECO:0000259" key="11">
    <source>
        <dbReference type="PROSITE" id="PS50157"/>
    </source>
</evidence>
<accession>A0A9E7HU77</accession>
<evidence type="ECO:0000256" key="3">
    <source>
        <dbReference type="ARBA" id="ARBA00022491"/>
    </source>
</evidence>
<comment type="subcellular location">
    <subcellularLocation>
        <location evidence="1">Nucleus</location>
        <location evidence="1">Nucleolus</location>
    </subcellularLocation>
</comment>
<dbReference type="PROSITE" id="PS00028">
    <property type="entry name" value="ZINC_FINGER_C2H2_1"/>
    <property type="match status" value="1"/>
</dbReference>
<name>A0A9E7HU77_9LILI</name>
<sequence>MEFWGVEIKPEEAIKVDPGEDKYLHLSQASLGETKKDKGNENILVYVTFNNQKLVLGTLSADKCAQIQYDLVFEKEFEISHNSKNASVYLCGYKTVALEGADFWPTFPGFDESDSDADEDIQLEHIVNGKANVKDEQPKPTAGKPNVSAAKVKPKVDEPKKADKQKPNKEDDEDDDEDESDDDEDMAKAEAEDDSEDEDESTDEDEATVKKAEPSNKRPAGSALKTPVSEKKTKLIVSQGPGGSQKKGGAGKKDGQPATPNPAKQSGKTPATNDKSKQQTPKSAGSINCKSCGKKFNSDIGLQAHTKAKHGGAK</sequence>
<evidence type="ECO:0000256" key="8">
    <source>
        <dbReference type="ARBA" id="ARBA00023242"/>
    </source>
</evidence>
<evidence type="ECO:0000313" key="12">
    <source>
        <dbReference type="EMBL" id="URE35688.1"/>
    </source>
</evidence>
<dbReference type="AlphaFoldDB" id="A0A9E7HU77"/>
<evidence type="ECO:0000256" key="5">
    <source>
        <dbReference type="ARBA" id="ARBA00022853"/>
    </source>
</evidence>
<feature type="domain" description="C2H2-type" evidence="11">
    <location>
        <begin position="287"/>
        <end position="314"/>
    </location>
</feature>
<dbReference type="Gene3D" id="2.60.120.340">
    <property type="entry name" value="Nucleoplasmin core domain"/>
    <property type="match status" value="1"/>
</dbReference>
<feature type="compositionally biased region" description="Basic and acidic residues" evidence="10">
    <location>
        <begin position="207"/>
        <end position="216"/>
    </location>
</feature>
<evidence type="ECO:0000256" key="6">
    <source>
        <dbReference type="ARBA" id="ARBA00023015"/>
    </source>
</evidence>
<dbReference type="GO" id="GO:0008270">
    <property type="term" value="F:zinc ion binding"/>
    <property type="evidence" value="ECO:0007669"/>
    <property type="project" value="UniProtKB-KW"/>
</dbReference>
<keyword evidence="5" id="KW-0156">Chromatin regulator</keyword>
<protein>
    <submittedName>
        <fullName evidence="12">Histone deacetylase</fullName>
    </submittedName>
</protein>